<feature type="signal peptide" evidence="2">
    <location>
        <begin position="1"/>
        <end position="23"/>
    </location>
</feature>
<feature type="chain" id="PRO_5035739556" evidence="2">
    <location>
        <begin position="24"/>
        <end position="89"/>
    </location>
</feature>
<gene>
    <name evidence="3" type="ORF">OLEA9_A073277</name>
</gene>
<organism evidence="3 4">
    <name type="scientific">Olea europaea subsp. europaea</name>
    <dbReference type="NCBI Taxonomy" id="158383"/>
    <lineage>
        <taxon>Eukaryota</taxon>
        <taxon>Viridiplantae</taxon>
        <taxon>Streptophyta</taxon>
        <taxon>Embryophyta</taxon>
        <taxon>Tracheophyta</taxon>
        <taxon>Spermatophyta</taxon>
        <taxon>Magnoliopsida</taxon>
        <taxon>eudicotyledons</taxon>
        <taxon>Gunneridae</taxon>
        <taxon>Pentapetalae</taxon>
        <taxon>asterids</taxon>
        <taxon>lamiids</taxon>
        <taxon>Lamiales</taxon>
        <taxon>Oleaceae</taxon>
        <taxon>Oleeae</taxon>
        <taxon>Olea</taxon>
    </lineage>
</organism>
<keyword evidence="4" id="KW-1185">Reference proteome</keyword>
<dbReference type="OrthoDB" id="1932094at2759"/>
<evidence type="ECO:0000313" key="3">
    <source>
        <dbReference type="EMBL" id="CAA2987234.1"/>
    </source>
</evidence>
<comment type="caution">
    <text evidence="3">The sequence shown here is derived from an EMBL/GenBank/DDBJ whole genome shotgun (WGS) entry which is preliminary data.</text>
</comment>
<keyword evidence="2" id="KW-0732">Signal</keyword>
<protein>
    <submittedName>
        <fullName evidence="3">Uncharacterized protein</fullName>
    </submittedName>
</protein>
<dbReference type="Proteomes" id="UP000594638">
    <property type="component" value="Unassembled WGS sequence"/>
</dbReference>
<dbReference type="Gramene" id="OE9A073277T2">
    <property type="protein sequence ID" value="OE9A073277C2"/>
    <property type="gene ID" value="OE9A073277"/>
</dbReference>
<feature type="compositionally biased region" description="Basic residues" evidence="1">
    <location>
        <begin position="80"/>
        <end position="89"/>
    </location>
</feature>
<proteinExistence type="predicted"/>
<feature type="compositionally biased region" description="Basic and acidic residues" evidence="1">
    <location>
        <begin position="67"/>
        <end position="79"/>
    </location>
</feature>
<dbReference type="AlphaFoldDB" id="A0A8S0S3U2"/>
<sequence length="89" mass="9956">MEMKALIICTLLLFPLLFTPCICRGKLDAKTMDSEINVIDYRGPETHAHNPPPKRSGNHPKIQRQSTVDRGKSEGEINKARKTGKKING</sequence>
<reference evidence="3 4" key="1">
    <citation type="submission" date="2019-12" db="EMBL/GenBank/DDBJ databases">
        <authorList>
            <person name="Alioto T."/>
            <person name="Alioto T."/>
            <person name="Gomez Garrido J."/>
        </authorList>
    </citation>
    <scope>NUCLEOTIDE SEQUENCE [LARGE SCALE GENOMIC DNA]</scope>
</reference>
<evidence type="ECO:0000256" key="1">
    <source>
        <dbReference type="SAM" id="MobiDB-lite"/>
    </source>
</evidence>
<name>A0A8S0S3U2_OLEEU</name>
<feature type="region of interest" description="Disordered" evidence="1">
    <location>
        <begin position="40"/>
        <end position="89"/>
    </location>
</feature>
<evidence type="ECO:0000256" key="2">
    <source>
        <dbReference type="SAM" id="SignalP"/>
    </source>
</evidence>
<accession>A0A8S0S3U2</accession>
<evidence type="ECO:0000313" key="4">
    <source>
        <dbReference type="Proteomes" id="UP000594638"/>
    </source>
</evidence>
<dbReference type="EMBL" id="CACTIH010003910">
    <property type="protein sequence ID" value="CAA2987234.1"/>
    <property type="molecule type" value="Genomic_DNA"/>
</dbReference>